<gene>
    <name evidence="6" type="ORF">CFK40_05020</name>
</gene>
<proteinExistence type="predicted"/>
<dbReference type="PANTHER" id="PTHR30514:SF18">
    <property type="entry name" value="RPIR-FAMILY TRANSCRIPTIONAL REGULATOR"/>
    <property type="match status" value="1"/>
</dbReference>
<dbReference type="InterPro" id="IPR046348">
    <property type="entry name" value="SIS_dom_sf"/>
</dbReference>
<evidence type="ECO:0000256" key="3">
    <source>
        <dbReference type="ARBA" id="ARBA00023163"/>
    </source>
</evidence>
<evidence type="ECO:0000256" key="1">
    <source>
        <dbReference type="ARBA" id="ARBA00023015"/>
    </source>
</evidence>
<protein>
    <submittedName>
        <fullName evidence="6">Transcriptional regulator</fullName>
    </submittedName>
</protein>
<dbReference type="PROSITE" id="PS51071">
    <property type="entry name" value="HTH_RPIR"/>
    <property type="match status" value="1"/>
</dbReference>
<dbReference type="GO" id="GO:0003700">
    <property type="term" value="F:DNA-binding transcription factor activity"/>
    <property type="evidence" value="ECO:0007669"/>
    <property type="project" value="InterPro"/>
</dbReference>
<name>A0A221M9T1_9BACI</name>
<dbReference type="KEGG" id="vne:CFK40_05020"/>
<dbReference type="Proteomes" id="UP000204391">
    <property type="component" value="Chromosome"/>
</dbReference>
<reference evidence="6 7" key="1">
    <citation type="journal article" date="2003" name="Int. J. Syst. Evol. Microbiol.">
        <title>Virgibacillus carmonensis sp. nov., Virgibacillus necropolis sp. nov. and Virgibacillus picturae sp. nov., three novel species isolated from deteriorated mural paintings, transfer of the species of the genus salibacillus to Virgibacillus, as Virgibacillus marismortui comb. nov. and Virgibacillus salexigens comb. nov., and emended description of the genus Virgibacillus.</title>
        <authorList>
            <person name="Heyrman J."/>
            <person name="Logan N.A."/>
            <person name="Busse H.J."/>
            <person name="Balcaen A."/>
            <person name="Lebbe L."/>
            <person name="Rodriguez-Diaz M."/>
            <person name="Swings J."/>
            <person name="De Vos P."/>
        </authorList>
    </citation>
    <scope>NUCLEOTIDE SEQUENCE [LARGE SCALE GENOMIC DNA]</scope>
    <source>
        <strain evidence="6 7">LMG 19488</strain>
    </source>
</reference>
<dbReference type="OrthoDB" id="2930at2"/>
<dbReference type="InterPro" id="IPR009057">
    <property type="entry name" value="Homeodomain-like_sf"/>
</dbReference>
<dbReference type="SUPFAM" id="SSF53697">
    <property type="entry name" value="SIS domain"/>
    <property type="match status" value="1"/>
</dbReference>
<sequence length="278" mass="32034">MDDLYKKVELAYDNLSKGLKKVANYLLEEPTAFAANPAKKVGESLGVSETMITRFCHTLGYSGYSQLQKEVRDYVFNQKRTFDDYSLSKEEDKTHPFHEQVMLHDQFNIQTTSKNISEEIFNEATKHLVDADQVLISGLRYTFSMAHWLTYALQSIGINARLYRPDLDAHLEFGSPKHVLIVFSFHAYSIETLMLAEEAKRRGWVIIGITDSRIAPISDYADILIPVYFSKRNRSETAPIVFSFMNALVSGISLQEPERTRQNKIKMEEKRLKQTFKL</sequence>
<keyword evidence="7" id="KW-1185">Reference proteome</keyword>
<dbReference type="Pfam" id="PF01418">
    <property type="entry name" value="HTH_6"/>
    <property type="match status" value="1"/>
</dbReference>
<dbReference type="InterPro" id="IPR036388">
    <property type="entry name" value="WH-like_DNA-bd_sf"/>
</dbReference>
<accession>A0A221M9T1</accession>
<dbReference type="Gene3D" id="1.10.10.10">
    <property type="entry name" value="Winged helix-like DNA-binding domain superfamily/Winged helix DNA-binding domain"/>
    <property type="match status" value="1"/>
</dbReference>
<dbReference type="AlphaFoldDB" id="A0A221M9T1"/>
<dbReference type="GO" id="GO:0097367">
    <property type="term" value="F:carbohydrate derivative binding"/>
    <property type="evidence" value="ECO:0007669"/>
    <property type="project" value="InterPro"/>
</dbReference>
<dbReference type="PROSITE" id="PS51464">
    <property type="entry name" value="SIS"/>
    <property type="match status" value="1"/>
</dbReference>
<feature type="domain" description="HTH rpiR-type" evidence="4">
    <location>
        <begin position="2"/>
        <end position="78"/>
    </location>
</feature>
<keyword evidence="2" id="KW-0238">DNA-binding</keyword>
<dbReference type="GO" id="GO:1901135">
    <property type="term" value="P:carbohydrate derivative metabolic process"/>
    <property type="evidence" value="ECO:0007669"/>
    <property type="project" value="InterPro"/>
</dbReference>
<keyword evidence="1" id="KW-0805">Transcription regulation</keyword>
<dbReference type="InterPro" id="IPR000281">
    <property type="entry name" value="HTH_RpiR"/>
</dbReference>
<dbReference type="RefSeq" id="WP_089531145.1">
    <property type="nucleotide sequence ID" value="NZ_CP022437.1"/>
</dbReference>
<evidence type="ECO:0000256" key="2">
    <source>
        <dbReference type="ARBA" id="ARBA00023125"/>
    </source>
</evidence>
<feature type="domain" description="SIS" evidence="5">
    <location>
        <begin position="124"/>
        <end position="257"/>
    </location>
</feature>
<evidence type="ECO:0000259" key="4">
    <source>
        <dbReference type="PROSITE" id="PS51071"/>
    </source>
</evidence>
<evidence type="ECO:0000259" key="5">
    <source>
        <dbReference type="PROSITE" id="PS51464"/>
    </source>
</evidence>
<dbReference type="Gene3D" id="3.40.50.10490">
    <property type="entry name" value="Glucose-6-phosphate isomerase like protein, domain 1"/>
    <property type="match status" value="1"/>
</dbReference>
<keyword evidence="3" id="KW-0804">Transcription</keyword>
<dbReference type="GO" id="GO:0003677">
    <property type="term" value="F:DNA binding"/>
    <property type="evidence" value="ECO:0007669"/>
    <property type="project" value="UniProtKB-KW"/>
</dbReference>
<dbReference type="InterPro" id="IPR001347">
    <property type="entry name" value="SIS_dom"/>
</dbReference>
<dbReference type="Pfam" id="PF01380">
    <property type="entry name" value="SIS"/>
    <property type="match status" value="1"/>
</dbReference>
<dbReference type="EMBL" id="CP022437">
    <property type="protein sequence ID" value="ASN04414.1"/>
    <property type="molecule type" value="Genomic_DNA"/>
</dbReference>
<dbReference type="InterPro" id="IPR035472">
    <property type="entry name" value="RpiR-like_SIS"/>
</dbReference>
<dbReference type="PANTHER" id="PTHR30514">
    <property type="entry name" value="GLUCOKINASE"/>
    <property type="match status" value="1"/>
</dbReference>
<dbReference type="InterPro" id="IPR047640">
    <property type="entry name" value="RpiR-like"/>
</dbReference>
<organism evidence="6 7">
    <name type="scientific">Virgibacillus necropolis</name>
    <dbReference type="NCBI Taxonomy" id="163877"/>
    <lineage>
        <taxon>Bacteria</taxon>
        <taxon>Bacillati</taxon>
        <taxon>Bacillota</taxon>
        <taxon>Bacilli</taxon>
        <taxon>Bacillales</taxon>
        <taxon>Bacillaceae</taxon>
        <taxon>Virgibacillus</taxon>
    </lineage>
</organism>
<evidence type="ECO:0000313" key="6">
    <source>
        <dbReference type="EMBL" id="ASN04414.1"/>
    </source>
</evidence>
<dbReference type="SUPFAM" id="SSF46689">
    <property type="entry name" value="Homeodomain-like"/>
    <property type="match status" value="1"/>
</dbReference>
<evidence type="ECO:0000313" key="7">
    <source>
        <dbReference type="Proteomes" id="UP000204391"/>
    </source>
</evidence>
<dbReference type="CDD" id="cd05013">
    <property type="entry name" value="SIS_RpiR"/>
    <property type="match status" value="1"/>
</dbReference>